<accession>A0ABV1BQF4</accession>
<dbReference type="InterPro" id="IPR013785">
    <property type="entry name" value="Aldolase_TIM"/>
</dbReference>
<protein>
    <recommendedName>
        <fullName evidence="3">2-dehydro-3-deoxy-6-phosphogalactonate aldolase</fullName>
    </recommendedName>
</protein>
<dbReference type="SUPFAM" id="SSF51569">
    <property type="entry name" value="Aldolase"/>
    <property type="match status" value="1"/>
</dbReference>
<sequence length="94" mass="9973">MAQLVTLGETMAAFAPDRMGPLRYVSNYGIRIAGAESNTAIGGVTPENIPEFRKAGCLGVGLASSLMPKDKVAARDWDACAEYVHMLLTKAKGE</sequence>
<organism evidence="1 2">
    <name type="scientific">Faecalibacterium faecis</name>
    <dbReference type="NCBI Taxonomy" id="3133157"/>
    <lineage>
        <taxon>Bacteria</taxon>
        <taxon>Bacillati</taxon>
        <taxon>Bacillota</taxon>
        <taxon>Clostridia</taxon>
        <taxon>Eubacteriales</taxon>
        <taxon>Oscillospiraceae</taxon>
        <taxon>Faecalibacterium</taxon>
    </lineage>
</organism>
<dbReference type="Gene3D" id="3.20.20.70">
    <property type="entry name" value="Aldolase class I"/>
    <property type="match status" value="1"/>
</dbReference>
<evidence type="ECO:0000313" key="1">
    <source>
        <dbReference type="EMBL" id="MEQ2377074.1"/>
    </source>
</evidence>
<dbReference type="Proteomes" id="UP001496146">
    <property type="component" value="Unassembled WGS sequence"/>
</dbReference>
<dbReference type="RefSeq" id="WP_349137741.1">
    <property type="nucleotide sequence ID" value="NZ_JBBMEP010000010.1"/>
</dbReference>
<name>A0ABV1BQF4_9FIRM</name>
<dbReference type="EMBL" id="JBBMEP010000010">
    <property type="protein sequence ID" value="MEQ2377074.1"/>
    <property type="molecule type" value="Genomic_DNA"/>
</dbReference>
<gene>
    <name evidence="1" type="ORF">WMO17_06805</name>
</gene>
<evidence type="ECO:0008006" key="3">
    <source>
        <dbReference type="Google" id="ProtNLM"/>
    </source>
</evidence>
<evidence type="ECO:0000313" key="2">
    <source>
        <dbReference type="Proteomes" id="UP001496146"/>
    </source>
</evidence>
<reference evidence="1 2" key="1">
    <citation type="submission" date="2024-03" db="EMBL/GenBank/DDBJ databases">
        <title>Human intestinal bacterial collection.</title>
        <authorList>
            <person name="Pauvert C."/>
            <person name="Hitch T.C.A."/>
            <person name="Clavel T."/>
        </authorList>
    </citation>
    <scope>NUCLEOTIDE SEQUENCE [LARGE SCALE GENOMIC DNA]</scope>
    <source>
        <strain evidence="1 2">CLA-JM-H7-B</strain>
    </source>
</reference>
<keyword evidence="2" id="KW-1185">Reference proteome</keyword>
<comment type="caution">
    <text evidence="1">The sequence shown here is derived from an EMBL/GenBank/DDBJ whole genome shotgun (WGS) entry which is preliminary data.</text>
</comment>
<proteinExistence type="predicted"/>